<dbReference type="GO" id="GO:0009570">
    <property type="term" value="C:chloroplast stroma"/>
    <property type="evidence" value="ECO:0007669"/>
    <property type="project" value="TreeGrafter"/>
</dbReference>
<dbReference type="GO" id="GO:0005829">
    <property type="term" value="C:cytosol"/>
    <property type="evidence" value="ECO:0007669"/>
    <property type="project" value="TreeGrafter"/>
</dbReference>
<dbReference type="PANTHER" id="PTHR11252">
    <property type="entry name" value="POLYRIBONUCLEOTIDE NUCLEOTIDYLTRANSFERASE"/>
    <property type="match status" value="1"/>
</dbReference>
<organism evidence="1 2">
    <name type="scientific">Vigna angularis var. angularis</name>
    <dbReference type="NCBI Taxonomy" id="157739"/>
    <lineage>
        <taxon>Eukaryota</taxon>
        <taxon>Viridiplantae</taxon>
        <taxon>Streptophyta</taxon>
        <taxon>Embryophyta</taxon>
        <taxon>Tracheophyta</taxon>
        <taxon>Spermatophyta</taxon>
        <taxon>Magnoliopsida</taxon>
        <taxon>eudicotyledons</taxon>
        <taxon>Gunneridae</taxon>
        <taxon>Pentapetalae</taxon>
        <taxon>rosids</taxon>
        <taxon>fabids</taxon>
        <taxon>Fabales</taxon>
        <taxon>Fabaceae</taxon>
        <taxon>Papilionoideae</taxon>
        <taxon>50 kb inversion clade</taxon>
        <taxon>NPAAA clade</taxon>
        <taxon>indigoferoid/millettioid clade</taxon>
        <taxon>Phaseoleae</taxon>
        <taxon>Vigna</taxon>
    </lineage>
</organism>
<dbReference type="GO" id="GO:0003723">
    <property type="term" value="F:RNA binding"/>
    <property type="evidence" value="ECO:0007669"/>
    <property type="project" value="InterPro"/>
</dbReference>
<dbReference type="EMBL" id="AP015044">
    <property type="protein sequence ID" value="BAU00986.1"/>
    <property type="molecule type" value="Genomic_DNA"/>
</dbReference>
<reference evidence="1 2" key="1">
    <citation type="journal article" date="2015" name="Sci. Rep.">
        <title>The power of single molecule real-time sequencing technology in the de novo assembly of a eukaryotic genome.</title>
        <authorList>
            <person name="Sakai H."/>
            <person name="Naito K."/>
            <person name="Ogiso-Tanaka E."/>
            <person name="Takahashi Y."/>
            <person name="Iseki K."/>
            <person name="Muto C."/>
            <person name="Satou K."/>
            <person name="Teruya K."/>
            <person name="Shiroma A."/>
            <person name="Shimoji M."/>
            <person name="Hirano T."/>
            <person name="Itoh T."/>
            <person name="Kaga A."/>
            <person name="Tomooka N."/>
        </authorList>
    </citation>
    <scope>NUCLEOTIDE SEQUENCE [LARGE SCALE GENOMIC DNA]</scope>
    <source>
        <strain evidence="2">cv. Shumari</strain>
    </source>
</reference>
<gene>
    <name evidence="1" type="primary">Vigan.11G013300</name>
    <name evidence="1" type="ORF">VIGAN_11013300</name>
</gene>
<dbReference type="Gene3D" id="3.30.230.70">
    <property type="entry name" value="GHMP Kinase, N-terminal domain"/>
    <property type="match status" value="1"/>
</dbReference>
<keyword evidence="2" id="KW-1185">Reference proteome</keyword>
<dbReference type="InterPro" id="IPR012162">
    <property type="entry name" value="PNPase"/>
</dbReference>
<dbReference type="GO" id="GO:0000958">
    <property type="term" value="P:mitochondrial mRNA catabolic process"/>
    <property type="evidence" value="ECO:0007669"/>
    <property type="project" value="TreeGrafter"/>
</dbReference>
<dbReference type="PANTHER" id="PTHR11252:SF16">
    <property type="entry name" value="POLYRIBONUCLEOTIDE NUCLEOTIDYLTRANSFERASE 2, MITOCHONDRIAL"/>
    <property type="match status" value="1"/>
</dbReference>
<feature type="non-terminal residue" evidence="1">
    <location>
        <position position="1"/>
    </location>
</feature>
<evidence type="ECO:0000313" key="2">
    <source>
        <dbReference type="Proteomes" id="UP000291084"/>
    </source>
</evidence>
<protein>
    <submittedName>
        <fullName evidence="1">Uncharacterized protein</fullName>
    </submittedName>
</protein>
<name>A0A0S3T716_PHAAN</name>
<dbReference type="GO" id="GO:0004654">
    <property type="term" value="F:polyribonucleotide nucleotidyltransferase activity"/>
    <property type="evidence" value="ECO:0007669"/>
    <property type="project" value="InterPro"/>
</dbReference>
<dbReference type="GO" id="GO:0000175">
    <property type="term" value="F:3'-5'-RNA exonuclease activity"/>
    <property type="evidence" value="ECO:0007669"/>
    <property type="project" value="TreeGrafter"/>
</dbReference>
<sequence>GGATTTTKYLDTFTEPFEIGSRVITLGTGKIATLANGTVVLSVENTNIFSAVTSAEEAEDDAVRDCLSLTVSAFATLSCSYAIPLKGAMKHDEKRHYREKHFLQDVIPTWFML</sequence>
<proteinExistence type="predicted"/>
<accession>A0A0S3T716</accession>
<dbReference type="Proteomes" id="UP000291084">
    <property type="component" value="Chromosome 11"/>
</dbReference>
<dbReference type="GO" id="GO:0000965">
    <property type="term" value="P:mitochondrial RNA 3'-end processing"/>
    <property type="evidence" value="ECO:0007669"/>
    <property type="project" value="TreeGrafter"/>
</dbReference>
<dbReference type="InterPro" id="IPR027408">
    <property type="entry name" value="PNPase/RNase_PH_dom_sf"/>
</dbReference>
<evidence type="ECO:0000313" key="1">
    <source>
        <dbReference type="EMBL" id="BAU00986.1"/>
    </source>
</evidence>
<dbReference type="AlphaFoldDB" id="A0A0S3T716"/>
<dbReference type="GO" id="GO:0005739">
    <property type="term" value="C:mitochondrion"/>
    <property type="evidence" value="ECO:0007669"/>
    <property type="project" value="TreeGrafter"/>
</dbReference>